<comment type="caution">
    <text evidence="3">The sequence shown here is derived from an EMBL/GenBank/DDBJ whole genome shotgun (WGS) entry which is preliminary data.</text>
</comment>
<evidence type="ECO:0000256" key="1">
    <source>
        <dbReference type="SAM" id="MobiDB-lite"/>
    </source>
</evidence>
<evidence type="ECO:0000313" key="3">
    <source>
        <dbReference type="EMBL" id="KAK3702572.1"/>
    </source>
</evidence>
<keyword evidence="2" id="KW-1133">Transmembrane helix</keyword>
<dbReference type="EMBL" id="JAWDGP010007852">
    <property type="protein sequence ID" value="KAK3702572.1"/>
    <property type="molecule type" value="Genomic_DNA"/>
</dbReference>
<feature type="compositionally biased region" description="Polar residues" evidence="1">
    <location>
        <begin position="133"/>
        <end position="149"/>
    </location>
</feature>
<protein>
    <submittedName>
        <fullName evidence="3">Uncharacterized protein</fullName>
    </submittedName>
</protein>
<gene>
    <name evidence="3" type="ORF">RRG08_042564</name>
</gene>
<evidence type="ECO:0000313" key="4">
    <source>
        <dbReference type="Proteomes" id="UP001283361"/>
    </source>
</evidence>
<name>A0AAE0XQ04_9GAST</name>
<feature type="compositionally biased region" description="Basic and acidic residues" evidence="1">
    <location>
        <begin position="194"/>
        <end position="203"/>
    </location>
</feature>
<accession>A0AAE0XQ04</accession>
<organism evidence="3 4">
    <name type="scientific">Elysia crispata</name>
    <name type="common">lettuce slug</name>
    <dbReference type="NCBI Taxonomy" id="231223"/>
    <lineage>
        <taxon>Eukaryota</taxon>
        <taxon>Metazoa</taxon>
        <taxon>Spiralia</taxon>
        <taxon>Lophotrochozoa</taxon>
        <taxon>Mollusca</taxon>
        <taxon>Gastropoda</taxon>
        <taxon>Heterobranchia</taxon>
        <taxon>Euthyneura</taxon>
        <taxon>Panpulmonata</taxon>
        <taxon>Sacoglossa</taxon>
        <taxon>Placobranchoidea</taxon>
        <taxon>Plakobranchidae</taxon>
        <taxon>Elysia</taxon>
    </lineage>
</organism>
<feature type="compositionally biased region" description="Low complexity" evidence="1">
    <location>
        <begin position="204"/>
        <end position="217"/>
    </location>
</feature>
<dbReference type="AlphaFoldDB" id="A0AAE0XQ04"/>
<keyword evidence="2" id="KW-0812">Transmembrane</keyword>
<feature type="region of interest" description="Disordered" evidence="1">
    <location>
        <begin position="99"/>
        <end position="217"/>
    </location>
</feature>
<keyword evidence="2" id="KW-0472">Membrane</keyword>
<dbReference type="Proteomes" id="UP001283361">
    <property type="component" value="Unassembled WGS sequence"/>
</dbReference>
<feature type="compositionally biased region" description="Polar residues" evidence="1">
    <location>
        <begin position="184"/>
        <end position="193"/>
    </location>
</feature>
<proteinExistence type="predicted"/>
<evidence type="ECO:0000256" key="2">
    <source>
        <dbReference type="SAM" id="Phobius"/>
    </source>
</evidence>
<sequence>MANGAALPLGAQMAVVYVGINIFFSMALSAVISLFVLIAVQLNKVVKQGMGKLASRNIVTPLGSASHKVMDEEERNGKSTTEEVVTKGEKRVKWADIRKRRPSNAGNADLTFTGRNIVSSPADPAPQTPVDLDSSNPTSSFTWETTNRMVRNRQSRAKSSTRVVPDAVLSPTQNGLDKDPNQWAGISSWNVEDSSTHTREGRKTSSSSSDRVVTPSSCHINVPSPIYPTRPNLKTSAFANDMEAYDIW</sequence>
<keyword evidence="4" id="KW-1185">Reference proteome</keyword>
<reference evidence="3" key="1">
    <citation type="journal article" date="2023" name="G3 (Bethesda)">
        <title>A reference genome for the long-term kleptoplast-retaining sea slug Elysia crispata morphotype clarki.</title>
        <authorList>
            <person name="Eastman K.E."/>
            <person name="Pendleton A.L."/>
            <person name="Shaikh M.A."/>
            <person name="Suttiyut T."/>
            <person name="Ogas R."/>
            <person name="Tomko P."/>
            <person name="Gavelis G."/>
            <person name="Widhalm J.R."/>
            <person name="Wisecaver J.H."/>
        </authorList>
    </citation>
    <scope>NUCLEOTIDE SEQUENCE</scope>
    <source>
        <strain evidence="3">ECLA1</strain>
    </source>
</reference>
<feature type="transmembrane region" description="Helical" evidence="2">
    <location>
        <begin position="14"/>
        <end position="40"/>
    </location>
</feature>